<reference evidence="3" key="1">
    <citation type="submission" date="2021-01" db="EMBL/GenBank/DDBJ databases">
        <authorList>
            <person name="Corre E."/>
            <person name="Pelletier E."/>
            <person name="Niang G."/>
            <person name="Scheremetjew M."/>
            <person name="Finn R."/>
            <person name="Kale V."/>
            <person name="Holt S."/>
            <person name="Cochrane G."/>
            <person name="Meng A."/>
            <person name="Brown T."/>
            <person name="Cohen L."/>
        </authorList>
    </citation>
    <scope>NUCLEOTIDE SEQUENCE</scope>
    <source>
        <strain evidence="3">CCMP3328</strain>
    </source>
</reference>
<feature type="compositionally biased region" description="Basic and acidic residues" evidence="1">
    <location>
        <begin position="322"/>
        <end position="336"/>
    </location>
</feature>
<feature type="compositionally biased region" description="Basic and acidic residues" evidence="1">
    <location>
        <begin position="62"/>
        <end position="72"/>
    </location>
</feature>
<feature type="compositionally biased region" description="Basic residues" evidence="1">
    <location>
        <begin position="1"/>
        <end position="16"/>
    </location>
</feature>
<keyword evidence="2" id="KW-0472">Membrane</keyword>
<feature type="compositionally biased region" description="Polar residues" evidence="1">
    <location>
        <begin position="82"/>
        <end position="107"/>
    </location>
</feature>
<evidence type="ECO:0000256" key="2">
    <source>
        <dbReference type="SAM" id="Phobius"/>
    </source>
</evidence>
<feature type="compositionally biased region" description="Basic residues" evidence="1">
    <location>
        <begin position="36"/>
        <end position="45"/>
    </location>
</feature>
<keyword evidence="2" id="KW-0812">Transmembrane</keyword>
<evidence type="ECO:0000313" key="3">
    <source>
        <dbReference type="EMBL" id="CAD8339710.1"/>
    </source>
</evidence>
<name>A0A6T6H830_9STRA</name>
<keyword evidence="2" id="KW-1133">Transmembrane helix</keyword>
<accession>A0A6T6H830</accession>
<dbReference type="AlphaFoldDB" id="A0A6T6H830"/>
<feature type="compositionally biased region" description="Polar residues" evidence="1">
    <location>
        <begin position="136"/>
        <end position="146"/>
    </location>
</feature>
<gene>
    <name evidence="3" type="ORF">CAUS1442_LOCUS11843</name>
    <name evidence="4" type="ORF">CAUS1442_LOCUS11844</name>
</gene>
<organism evidence="3">
    <name type="scientific">Craspedostauros australis</name>
    <dbReference type="NCBI Taxonomy" id="1486917"/>
    <lineage>
        <taxon>Eukaryota</taxon>
        <taxon>Sar</taxon>
        <taxon>Stramenopiles</taxon>
        <taxon>Ochrophyta</taxon>
        <taxon>Bacillariophyta</taxon>
        <taxon>Bacillariophyceae</taxon>
        <taxon>Bacillariophycidae</taxon>
        <taxon>Naviculales</taxon>
        <taxon>Naviculaceae</taxon>
        <taxon>Craspedostauros</taxon>
    </lineage>
</organism>
<protein>
    <submittedName>
        <fullName evidence="3">Uncharacterized protein</fullName>
    </submittedName>
</protein>
<feature type="compositionally biased region" description="Basic residues" evidence="1">
    <location>
        <begin position="344"/>
        <end position="362"/>
    </location>
</feature>
<sequence length="376" mass="41910">MPSKRNNRRQQGRRQRSTGSSDEDNNQQPQPQSQHSHQRQQQRHRQQPDTNAANANANRTTSADHEMREAKDNASFILGLVQQDSTLNAQSQRTLRSTETDSQTNMDDNTEATPLPDRKVRPGTDDSLDMQPPENLRQTSELSKSGYTNAAAAAAIAQNHDTFDDEALPQPSGDGNRRPKPRVGAFSVTGRNRATSNRDIDDDDTNYFDEDGNNRALQPIAVAEATTAPSTYEMEGRIRKKILQETVSASEVIVTPDQMGDAANDAGNDEENARVAEMLNKAKDEALQRERRLKRWILILIVVCVVVASIVIGVTVWAVRQDEKPSDDNPPPRDSNDTSSKGGKGGRRDRRSVRGLRSHHHSNIHDAFSKQDLYNF</sequence>
<evidence type="ECO:0000313" key="4">
    <source>
        <dbReference type="EMBL" id="CAD8339711.1"/>
    </source>
</evidence>
<dbReference type="EMBL" id="HBEF01019232">
    <property type="protein sequence ID" value="CAD8339711.1"/>
    <property type="molecule type" value="Transcribed_RNA"/>
</dbReference>
<proteinExistence type="predicted"/>
<feature type="region of interest" description="Disordered" evidence="1">
    <location>
        <begin position="1"/>
        <end position="146"/>
    </location>
</feature>
<feature type="region of interest" description="Disordered" evidence="1">
    <location>
        <begin position="322"/>
        <end position="362"/>
    </location>
</feature>
<dbReference type="EMBL" id="HBEF01019231">
    <property type="protein sequence ID" value="CAD8339710.1"/>
    <property type="molecule type" value="Transcribed_RNA"/>
</dbReference>
<feature type="region of interest" description="Disordered" evidence="1">
    <location>
        <begin position="164"/>
        <end position="206"/>
    </location>
</feature>
<evidence type="ECO:0000256" key="1">
    <source>
        <dbReference type="SAM" id="MobiDB-lite"/>
    </source>
</evidence>
<feature type="transmembrane region" description="Helical" evidence="2">
    <location>
        <begin position="296"/>
        <end position="319"/>
    </location>
</feature>